<dbReference type="AlphaFoldDB" id="A0A9Q3FSQ0"/>
<keyword evidence="3" id="KW-1185">Reference proteome</keyword>
<dbReference type="Proteomes" id="UP000765509">
    <property type="component" value="Unassembled WGS sequence"/>
</dbReference>
<sequence>MIPLAHNHEENSSIHLNPTHKTQPTSKENLYQQNISFIHHSKIGLPDFSSRLELCKFCININNPKLPKVPPNPTSGMDWSGDASRPPIHVHSWCIGLLDLCGLVECLWKVNPVGQHWTYHAHLS</sequence>
<dbReference type="EMBL" id="AVOT02048717">
    <property type="protein sequence ID" value="MBW0543922.1"/>
    <property type="molecule type" value="Genomic_DNA"/>
</dbReference>
<protein>
    <submittedName>
        <fullName evidence="2">Uncharacterized protein</fullName>
    </submittedName>
</protein>
<gene>
    <name evidence="2" type="ORF">O181_083637</name>
</gene>
<feature type="region of interest" description="Disordered" evidence="1">
    <location>
        <begin position="1"/>
        <end position="25"/>
    </location>
</feature>
<evidence type="ECO:0000256" key="1">
    <source>
        <dbReference type="SAM" id="MobiDB-lite"/>
    </source>
</evidence>
<comment type="caution">
    <text evidence="2">The sequence shown here is derived from an EMBL/GenBank/DDBJ whole genome shotgun (WGS) entry which is preliminary data.</text>
</comment>
<accession>A0A9Q3FSQ0</accession>
<name>A0A9Q3FSQ0_9BASI</name>
<evidence type="ECO:0000313" key="3">
    <source>
        <dbReference type="Proteomes" id="UP000765509"/>
    </source>
</evidence>
<proteinExistence type="predicted"/>
<organism evidence="2 3">
    <name type="scientific">Austropuccinia psidii MF-1</name>
    <dbReference type="NCBI Taxonomy" id="1389203"/>
    <lineage>
        <taxon>Eukaryota</taxon>
        <taxon>Fungi</taxon>
        <taxon>Dikarya</taxon>
        <taxon>Basidiomycota</taxon>
        <taxon>Pucciniomycotina</taxon>
        <taxon>Pucciniomycetes</taxon>
        <taxon>Pucciniales</taxon>
        <taxon>Sphaerophragmiaceae</taxon>
        <taxon>Austropuccinia</taxon>
    </lineage>
</organism>
<evidence type="ECO:0000313" key="2">
    <source>
        <dbReference type="EMBL" id="MBW0543922.1"/>
    </source>
</evidence>
<feature type="compositionally biased region" description="Polar residues" evidence="1">
    <location>
        <begin position="13"/>
        <end position="25"/>
    </location>
</feature>
<feature type="compositionally biased region" description="Basic and acidic residues" evidence="1">
    <location>
        <begin position="1"/>
        <end position="12"/>
    </location>
</feature>
<reference evidence="2" key="1">
    <citation type="submission" date="2021-03" db="EMBL/GenBank/DDBJ databases">
        <title>Draft genome sequence of rust myrtle Austropuccinia psidii MF-1, a brazilian biotype.</title>
        <authorList>
            <person name="Quecine M.C."/>
            <person name="Pachon D.M.R."/>
            <person name="Bonatelli M.L."/>
            <person name="Correr F.H."/>
            <person name="Franceschini L.M."/>
            <person name="Leite T.F."/>
            <person name="Margarido G.R.A."/>
            <person name="Almeida C.A."/>
            <person name="Ferrarezi J.A."/>
            <person name="Labate C.A."/>
        </authorList>
    </citation>
    <scope>NUCLEOTIDE SEQUENCE</scope>
    <source>
        <strain evidence="2">MF-1</strain>
    </source>
</reference>